<dbReference type="Pfam" id="PF02687">
    <property type="entry name" value="FtsX"/>
    <property type="match status" value="1"/>
</dbReference>
<keyword evidence="10" id="KW-1185">Reference proteome</keyword>
<sequence>MSLVENLRMALSSLFAHKMRSILTMLGIIIGVGSVIVVVAIGQGGEQMLKQQISGPGNTVELMYQPSEEELASDPNAYMNASFTDEDIRRLRELDGVEQIVTSSSESMSVKFKEEQIDANVTGINEGYIEVNSLAIAEGREFSEGDFLSGKRVGIISQTMAEELFKGKAPIGEIVWANGQPVEIIGTLEESTGLFAFGMNEIYVPFPMMRAAYGTNDYSSVSLQAASTDELKDVGDRAAQLMNDVHDTEDSYSVFNMEEIAAGIGQITSIMTAIIGSIAGISLVVGGIGVMNIMLVSVTERTREIGIRKAMGATRGQILTQFLIESVVLTLFGGLIGIGLGYGGASLVSLFAGWPSLISWQVVAGGVLFSMVIGVIFGILPANKAARLDPIDSLRYE</sequence>
<dbReference type="PANTHER" id="PTHR30572">
    <property type="entry name" value="MEMBRANE COMPONENT OF TRANSPORTER-RELATED"/>
    <property type="match status" value="1"/>
</dbReference>
<dbReference type="EMBL" id="CP012600">
    <property type="protein sequence ID" value="ALC82407.1"/>
    <property type="molecule type" value="Genomic_DNA"/>
</dbReference>
<name>A0A0M5JBW6_9BACI</name>
<dbReference type="GO" id="GO:0022857">
    <property type="term" value="F:transmembrane transporter activity"/>
    <property type="evidence" value="ECO:0007669"/>
    <property type="project" value="TreeGrafter"/>
</dbReference>
<evidence type="ECO:0000313" key="10">
    <source>
        <dbReference type="Proteomes" id="UP000067625"/>
    </source>
</evidence>
<dbReference type="PANTHER" id="PTHR30572:SF4">
    <property type="entry name" value="ABC TRANSPORTER PERMEASE YTRF"/>
    <property type="match status" value="1"/>
</dbReference>
<keyword evidence="3 7" id="KW-0812">Transmembrane</keyword>
<dbReference type="InterPro" id="IPR003838">
    <property type="entry name" value="ABC3_permease_C"/>
</dbReference>
<feature type="domain" description="Carbohydrate binding module family 25" evidence="8">
    <location>
        <begin position="57"/>
        <end position="132"/>
    </location>
</feature>
<comment type="similarity">
    <text evidence="6">Belongs to the ABC-4 integral membrane protein family.</text>
</comment>
<dbReference type="OrthoDB" id="9770036at2"/>
<proteinExistence type="inferred from homology"/>
<feature type="transmembrane region" description="Helical" evidence="7">
    <location>
        <begin position="274"/>
        <end position="298"/>
    </location>
</feature>
<dbReference type="GO" id="GO:2001070">
    <property type="term" value="F:starch binding"/>
    <property type="evidence" value="ECO:0007669"/>
    <property type="project" value="InterPro"/>
</dbReference>
<dbReference type="Proteomes" id="UP000067625">
    <property type="component" value="Chromosome"/>
</dbReference>
<comment type="subcellular location">
    <subcellularLocation>
        <location evidence="1">Cell membrane</location>
        <topology evidence="1">Multi-pass membrane protein</topology>
    </subcellularLocation>
</comment>
<feature type="transmembrane region" description="Helical" evidence="7">
    <location>
        <begin position="358"/>
        <end position="380"/>
    </location>
</feature>
<accession>A0A0M5JBW6</accession>
<evidence type="ECO:0000256" key="6">
    <source>
        <dbReference type="ARBA" id="ARBA00038076"/>
    </source>
</evidence>
<reference evidence="10" key="1">
    <citation type="submission" date="2015-08" db="EMBL/GenBank/DDBJ databases">
        <title>Genome sequencing project for genomic taxonomy and phylogenomics of Bacillus-like bacteria.</title>
        <authorList>
            <person name="Liu B."/>
            <person name="Wang J."/>
            <person name="Zhu Y."/>
            <person name="Liu G."/>
            <person name="Chen Q."/>
            <person name="Chen Z."/>
            <person name="Lan J."/>
            <person name="Che J."/>
            <person name="Ge C."/>
            <person name="Shi H."/>
            <person name="Pan Z."/>
            <person name="Liu X."/>
        </authorList>
    </citation>
    <scope>NUCLEOTIDE SEQUENCE [LARGE SCALE GENOMIC DNA]</scope>
    <source>
        <strain evidence="10">FJAT-4402</strain>
    </source>
</reference>
<keyword evidence="4 7" id="KW-1133">Transmembrane helix</keyword>
<dbReference type="STRING" id="1441095.AM592_13065"/>
<dbReference type="PATRIC" id="fig|1441095.3.peg.2868"/>
<dbReference type="RefSeq" id="WP_053604195.1">
    <property type="nucleotide sequence ID" value="NZ_CP012600.1"/>
</dbReference>
<dbReference type="SMART" id="SM01066">
    <property type="entry name" value="CBM_25"/>
    <property type="match status" value="1"/>
</dbReference>
<dbReference type="InterPro" id="IPR025857">
    <property type="entry name" value="MacB_PCD"/>
</dbReference>
<gene>
    <name evidence="9" type="ORF">AM592_13065</name>
</gene>
<dbReference type="InterPro" id="IPR005085">
    <property type="entry name" value="CBM25"/>
</dbReference>
<evidence type="ECO:0000256" key="3">
    <source>
        <dbReference type="ARBA" id="ARBA00022692"/>
    </source>
</evidence>
<evidence type="ECO:0000256" key="2">
    <source>
        <dbReference type="ARBA" id="ARBA00022475"/>
    </source>
</evidence>
<keyword evidence="5 7" id="KW-0472">Membrane</keyword>
<evidence type="ECO:0000313" key="9">
    <source>
        <dbReference type="EMBL" id="ALC82407.1"/>
    </source>
</evidence>
<dbReference type="Pfam" id="PF12704">
    <property type="entry name" value="MacB_PCD"/>
    <property type="match status" value="1"/>
</dbReference>
<evidence type="ECO:0000256" key="4">
    <source>
        <dbReference type="ARBA" id="ARBA00022989"/>
    </source>
</evidence>
<evidence type="ECO:0000256" key="1">
    <source>
        <dbReference type="ARBA" id="ARBA00004651"/>
    </source>
</evidence>
<evidence type="ECO:0000256" key="7">
    <source>
        <dbReference type="SAM" id="Phobius"/>
    </source>
</evidence>
<organism evidence="9 10">
    <name type="scientific">Bacillus gobiensis</name>
    <dbReference type="NCBI Taxonomy" id="1441095"/>
    <lineage>
        <taxon>Bacteria</taxon>
        <taxon>Bacillati</taxon>
        <taxon>Bacillota</taxon>
        <taxon>Bacilli</taxon>
        <taxon>Bacillales</taxon>
        <taxon>Bacillaceae</taxon>
        <taxon>Bacillus</taxon>
    </lineage>
</organism>
<dbReference type="InterPro" id="IPR050250">
    <property type="entry name" value="Macrolide_Exporter_MacB"/>
</dbReference>
<dbReference type="GO" id="GO:0005886">
    <property type="term" value="C:plasma membrane"/>
    <property type="evidence" value="ECO:0007669"/>
    <property type="project" value="UniProtKB-SubCell"/>
</dbReference>
<feature type="transmembrane region" description="Helical" evidence="7">
    <location>
        <begin position="21"/>
        <end position="42"/>
    </location>
</feature>
<dbReference type="AlphaFoldDB" id="A0A0M5JBW6"/>
<evidence type="ECO:0000259" key="8">
    <source>
        <dbReference type="SMART" id="SM01066"/>
    </source>
</evidence>
<reference evidence="9 10" key="2">
    <citation type="journal article" date="2016" name="Int. J. Syst. Evol. Microbiol.">
        <title>Bacillus gobiensis sp. nov., isolated from a soil sample.</title>
        <authorList>
            <person name="Liu B."/>
            <person name="Liu G.H."/>
            <person name="Cetin S."/>
            <person name="Schumann P."/>
            <person name="Pan Z.Z."/>
            <person name="Chen Q.Q."/>
        </authorList>
    </citation>
    <scope>NUCLEOTIDE SEQUENCE [LARGE SCALE GENOMIC DNA]</scope>
    <source>
        <strain evidence="9 10">FJAT-4402</strain>
    </source>
</reference>
<keyword evidence="2" id="KW-1003">Cell membrane</keyword>
<protein>
    <submittedName>
        <fullName evidence="9">Macrolide ABC transporter permease</fullName>
    </submittedName>
</protein>
<evidence type="ECO:0000256" key="5">
    <source>
        <dbReference type="ARBA" id="ARBA00023136"/>
    </source>
</evidence>
<feature type="transmembrane region" description="Helical" evidence="7">
    <location>
        <begin position="318"/>
        <end position="338"/>
    </location>
</feature>